<feature type="compositionally biased region" description="Pro residues" evidence="6">
    <location>
        <begin position="389"/>
        <end position="404"/>
    </location>
</feature>
<evidence type="ECO:0000259" key="9">
    <source>
        <dbReference type="Pfam" id="PF00082"/>
    </source>
</evidence>
<keyword evidence="7" id="KW-0472">Membrane</keyword>
<protein>
    <submittedName>
        <fullName evidence="10">Subtilisin family serine protease</fullName>
    </submittedName>
</protein>
<dbReference type="PROSITE" id="PS51892">
    <property type="entry name" value="SUBTILASE"/>
    <property type="match status" value="1"/>
</dbReference>
<dbReference type="SUPFAM" id="SSF52743">
    <property type="entry name" value="Subtilisin-like"/>
    <property type="match status" value="1"/>
</dbReference>
<dbReference type="Pfam" id="PF00082">
    <property type="entry name" value="Peptidase_S8"/>
    <property type="match status" value="1"/>
</dbReference>
<dbReference type="InterPro" id="IPR036852">
    <property type="entry name" value="Peptidase_S8/S53_dom_sf"/>
</dbReference>
<keyword evidence="11" id="KW-1185">Reference proteome</keyword>
<evidence type="ECO:0000256" key="5">
    <source>
        <dbReference type="PROSITE-ProRule" id="PRU01240"/>
    </source>
</evidence>
<evidence type="ECO:0000256" key="3">
    <source>
        <dbReference type="ARBA" id="ARBA00022801"/>
    </source>
</evidence>
<keyword evidence="7" id="KW-1133">Transmembrane helix</keyword>
<keyword evidence="7" id="KW-0812">Transmembrane</keyword>
<evidence type="ECO:0000256" key="2">
    <source>
        <dbReference type="ARBA" id="ARBA00022670"/>
    </source>
</evidence>
<feature type="region of interest" description="Disordered" evidence="6">
    <location>
        <begin position="376"/>
        <end position="407"/>
    </location>
</feature>
<dbReference type="InterPro" id="IPR022398">
    <property type="entry name" value="Peptidase_S8_His-AS"/>
</dbReference>
<organism evidence="10 11">
    <name type="scientific">Microbacterium amylolyticum</name>
    <dbReference type="NCBI Taxonomy" id="936337"/>
    <lineage>
        <taxon>Bacteria</taxon>
        <taxon>Bacillati</taxon>
        <taxon>Actinomycetota</taxon>
        <taxon>Actinomycetes</taxon>
        <taxon>Micrococcales</taxon>
        <taxon>Microbacteriaceae</taxon>
        <taxon>Microbacterium</taxon>
    </lineage>
</organism>
<comment type="caution">
    <text evidence="10">The sequence shown here is derived from an EMBL/GenBank/DDBJ whole genome shotgun (WGS) entry which is preliminary data.</text>
</comment>
<dbReference type="RefSeq" id="WP_165133264.1">
    <property type="nucleotide sequence ID" value="NZ_CP049253.1"/>
</dbReference>
<dbReference type="GO" id="GO:0006508">
    <property type="term" value="P:proteolysis"/>
    <property type="evidence" value="ECO:0007669"/>
    <property type="project" value="UniProtKB-KW"/>
</dbReference>
<dbReference type="Proteomes" id="UP001519362">
    <property type="component" value="Unassembled WGS sequence"/>
</dbReference>
<evidence type="ECO:0000256" key="4">
    <source>
        <dbReference type="ARBA" id="ARBA00022825"/>
    </source>
</evidence>
<evidence type="ECO:0000256" key="6">
    <source>
        <dbReference type="SAM" id="MobiDB-lite"/>
    </source>
</evidence>
<dbReference type="PROSITE" id="PS00138">
    <property type="entry name" value="SUBTILASE_SER"/>
    <property type="match status" value="1"/>
</dbReference>
<dbReference type="InterPro" id="IPR023828">
    <property type="entry name" value="Peptidase_S8_Ser-AS"/>
</dbReference>
<reference evidence="10 11" key="1">
    <citation type="submission" date="2021-03" db="EMBL/GenBank/DDBJ databases">
        <title>Sequencing the genomes of 1000 actinobacteria strains.</title>
        <authorList>
            <person name="Klenk H.-P."/>
        </authorList>
    </citation>
    <scope>NUCLEOTIDE SEQUENCE [LARGE SCALE GENOMIC DNA]</scope>
    <source>
        <strain evidence="10 11">DSM 24221</strain>
    </source>
</reference>
<evidence type="ECO:0000256" key="7">
    <source>
        <dbReference type="SAM" id="Phobius"/>
    </source>
</evidence>
<dbReference type="EMBL" id="JAGIOL010000001">
    <property type="protein sequence ID" value="MBP2437704.1"/>
    <property type="molecule type" value="Genomic_DNA"/>
</dbReference>
<feature type="signal peptide" evidence="8">
    <location>
        <begin position="1"/>
        <end position="31"/>
    </location>
</feature>
<evidence type="ECO:0000313" key="10">
    <source>
        <dbReference type="EMBL" id="MBP2437704.1"/>
    </source>
</evidence>
<feature type="active site" description="Charge relay system" evidence="5">
    <location>
        <position position="294"/>
    </location>
</feature>
<comment type="similarity">
    <text evidence="1 5">Belongs to the peptidase S8 family.</text>
</comment>
<evidence type="ECO:0000256" key="1">
    <source>
        <dbReference type="ARBA" id="ARBA00011073"/>
    </source>
</evidence>
<dbReference type="Gene3D" id="3.40.50.200">
    <property type="entry name" value="Peptidase S8/S53 domain"/>
    <property type="match status" value="1"/>
</dbReference>
<gene>
    <name evidence="10" type="ORF">JOF34_002290</name>
</gene>
<dbReference type="PRINTS" id="PR00723">
    <property type="entry name" value="SUBTILISIN"/>
</dbReference>
<dbReference type="PROSITE" id="PS00137">
    <property type="entry name" value="SUBTILASE_HIS"/>
    <property type="match status" value="1"/>
</dbReference>
<feature type="region of interest" description="Disordered" evidence="6">
    <location>
        <begin position="37"/>
        <end position="61"/>
    </location>
</feature>
<feature type="active site" description="Charge relay system" evidence="5">
    <location>
        <position position="91"/>
    </location>
</feature>
<evidence type="ECO:0000313" key="11">
    <source>
        <dbReference type="Proteomes" id="UP001519362"/>
    </source>
</evidence>
<dbReference type="PANTHER" id="PTHR43806:SF11">
    <property type="entry name" value="CEREVISIN-RELATED"/>
    <property type="match status" value="1"/>
</dbReference>
<dbReference type="InterPro" id="IPR000209">
    <property type="entry name" value="Peptidase_S8/S53_dom"/>
</dbReference>
<feature type="transmembrane region" description="Helical" evidence="7">
    <location>
        <begin position="421"/>
        <end position="442"/>
    </location>
</feature>
<evidence type="ECO:0000256" key="8">
    <source>
        <dbReference type="SAM" id="SignalP"/>
    </source>
</evidence>
<name>A0ABS4ZK90_9MICO</name>
<feature type="domain" description="Peptidase S8/S53" evidence="9">
    <location>
        <begin position="82"/>
        <end position="344"/>
    </location>
</feature>
<dbReference type="InterPro" id="IPR015500">
    <property type="entry name" value="Peptidase_S8_subtilisin-rel"/>
</dbReference>
<proteinExistence type="inferred from homology"/>
<keyword evidence="8" id="KW-0732">Signal</keyword>
<dbReference type="PANTHER" id="PTHR43806">
    <property type="entry name" value="PEPTIDASE S8"/>
    <property type="match status" value="1"/>
</dbReference>
<keyword evidence="4 5" id="KW-0720">Serine protease</keyword>
<feature type="compositionally biased region" description="Pro residues" evidence="6">
    <location>
        <begin position="46"/>
        <end position="58"/>
    </location>
</feature>
<sequence length="469" mass="47858">MTRGARGIVGAAVAVLLLAAVALLPASAALAVTDETPAPVATTSPSPTPSPTPTPDPVDPIRSSQYWLEQYGIEEAWETTRGEGVTIAVIDSGVAGGIPELENAVVGGTDMSGVGTSDGRTPLGSTISTRSHGTWVASLVGSRGLADDAGVIGVAPEADILSVSLGFGAVSDVSFSEQVAEAIVWSVDNGADIINLSFTTNQTQWDESWDRAFSYAFDHDVLVVVAAGNRAGGTDVVGAPATIPGVLVVGGVDENGNASEAASTQGSTIGISGPSENLRGIGPSGVVDEWSGTSGAAPIVAGVAALVMSAKPELDAINVINQLIQTADPAPRQSGDRDPLYGFGIVDAAEAITAQLPRIEENPMGDLSRWIRINRSATSDDPGGDITPTPDPVDLPALPPPDPPAQAASPLIPTADSLREVTLPLVAISAAGILLMLGVVAVSRRIRSVRAQLMRGRSHDNSKEITFRA</sequence>
<dbReference type="InterPro" id="IPR050131">
    <property type="entry name" value="Peptidase_S8_subtilisin-like"/>
</dbReference>
<accession>A0ABS4ZK90</accession>
<keyword evidence="3 5" id="KW-0378">Hydrolase</keyword>
<feature type="chain" id="PRO_5045717750" evidence="8">
    <location>
        <begin position="32"/>
        <end position="469"/>
    </location>
</feature>
<keyword evidence="2 5" id="KW-0645">Protease</keyword>
<dbReference type="GO" id="GO:0008233">
    <property type="term" value="F:peptidase activity"/>
    <property type="evidence" value="ECO:0007669"/>
    <property type="project" value="UniProtKB-KW"/>
</dbReference>
<feature type="active site" description="Charge relay system" evidence="5">
    <location>
        <position position="132"/>
    </location>
</feature>